<reference evidence="4" key="1">
    <citation type="journal article" date="2019" name="Int. J. Syst. Evol. Microbiol.">
        <title>The Global Catalogue of Microorganisms (GCM) 10K type strain sequencing project: providing services to taxonomists for standard genome sequencing and annotation.</title>
        <authorList>
            <consortium name="The Broad Institute Genomics Platform"/>
            <consortium name="The Broad Institute Genome Sequencing Center for Infectious Disease"/>
            <person name="Wu L."/>
            <person name="Ma J."/>
        </authorList>
    </citation>
    <scope>NUCLEOTIDE SEQUENCE [LARGE SCALE GENOMIC DNA]</scope>
    <source>
        <strain evidence="4">CGMCC 1.15407</strain>
    </source>
</reference>
<comment type="caution">
    <text evidence="3">The sequence shown here is derived from an EMBL/GenBank/DDBJ whole genome shotgun (WGS) entry which is preliminary data.</text>
</comment>
<protein>
    <submittedName>
        <fullName evidence="3">Uncharacterized protein</fullName>
    </submittedName>
</protein>
<feature type="coiled-coil region" evidence="1">
    <location>
        <begin position="174"/>
        <end position="216"/>
    </location>
</feature>
<name>A0ABQ1V1E7_9BACT</name>
<gene>
    <name evidence="3" type="ORF">GCM10011339_20000</name>
</gene>
<evidence type="ECO:0000256" key="2">
    <source>
        <dbReference type="SAM" id="MobiDB-lite"/>
    </source>
</evidence>
<evidence type="ECO:0000256" key="1">
    <source>
        <dbReference type="SAM" id="Coils"/>
    </source>
</evidence>
<keyword evidence="1" id="KW-0175">Coiled coil</keyword>
<dbReference type="Proteomes" id="UP000647339">
    <property type="component" value="Unassembled WGS sequence"/>
</dbReference>
<feature type="region of interest" description="Disordered" evidence="2">
    <location>
        <begin position="1"/>
        <end position="28"/>
    </location>
</feature>
<keyword evidence="4" id="KW-1185">Reference proteome</keyword>
<accession>A0ABQ1V1E7</accession>
<feature type="compositionally biased region" description="Acidic residues" evidence="2">
    <location>
        <begin position="10"/>
        <end position="28"/>
    </location>
</feature>
<organism evidence="3 4">
    <name type="scientific">Echinicola rosea</name>
    <dbReference type="NCBI Taxonomy" id="1807691"/>
    <lineage>
        <taxon>Bacteria</taxon>
        <taxon>Pseudomonadati</taxon>
        <taxon>Bacteroidota</taxon>
        <taxon>Cytophagia</taxon>
        <taxon>Cytophagales</taxon>
        <taxon>Cyclobacteriaceae</taxon>
        <taxon>Echinicola</taxon>
    </lineage>
</organism>
<evidence type="ECO:0000313" key="3">
    <source>
        <dbReference type="EMBL" id="GGF31774.1"/>
    </source>
</evidence>
<evidence type="ECO:0000313" key="4">
    <source>
        <dbReference type="Proteomes" id="UP000647339"/>
    </source>
</evidence>
<sequence length="330" mass="36887">MESTDPYQFQEEEFEAVPDVPDVADPEPEVVEPEIGDVVTSPGTSAVIDELGNVNGESDIDAETKSNLEDILEFSNGLSANFKSKAENLSESDIDAIFDPANELSNDYSEVLSALENVSPELLGLLPKINYTDDYEAMNTEIAFPEEGQLRVTVPEEATQRTNNVYGPCTAAALKAYDKKIEKLKKQRDKAMEKAQKNYERRLDEAEDRFESRSDMLDEKYHEKLATVKITVLALYGVADQVSSFSPELGAVLKYFTIIYGVYARQQVDAWYNEGKLLLKYKFTEEKLAALEARDKCIEEILIEYDKCVDKANEVLKDALAACHDQGAGN</sequence>
<dbReference type="EMBL" id="BMIU01000008">
    <property type="protein sequence ID" value="GGF31774.1"/>
    <property type="molecule type" value="Genomic_DNA"/>
</dbReference>
<proteinExistence type="predicted"/>